<keyword evidence="2" id="KW-1133">Transmembrane helix</keyword>
<dbReference type="AlphaFoldDB" id="A0A6B8TFN6"/>
<name>A0A6B8TFN6_9CORY</name>
<dbReference type="KEGG" id="cxe:FOB82_00355"/>
<keyword evidence="2" id="KW-0812">Transmembrane</keyword>
<sequence>MTDGTHDAHDAHDNSLLDDGDRTAENPKKKSDRRPGVAQLLMVVSALGLWLAGRSAWLTVMTFDDKSGEAVNDLVGATWAPETTALALALAAAVGATLILGGIGRRIVGALTAVIAATAAWSPLQLLTSGADPERALDLLSSGAATQRANAPVTVSDWAQAQDLAVHSTGPVISIVMAALGVLGGALLLVRPGGTGAKRRSGAYETPEVRRERVRDDLSREPESGRVLWDALDAGVDPTDTDPAPGDGEAKR</sequence>
<evidence type="ECO:0000256" key="2">
    <source>
        <dbReference type="SAM" id="Phobius"/>
    </source>
</evidence>
<dbReference type="RefSeq" id="WP_155867098.1">
    <property type="nucleotide sequence ID" value="NZ_CP046322.1"/>
</dbReference>
<feature type="region of interest" description="Disordered" evidence="1">
    <location>
        <begin position="195"/>
        <end position="252"/>
    </location>
</feature>
<evidence type="ECO:0000256" key="1">
    <source>
        <dbReference type="SAM" id="MobiDB-lite"/>
    </source>
</evidence>
<organism evidence="3 4">
    <name type="scientific">Corynebacterium xerosis</name>
    <dbReference type="NCBI Taxonomy" id="1725"/>
    <lineage>
        <taxon>Bacteria</taxon>
        <taxon>Bacillati</taxon>
        <taxon>Actinomycetota</taxon>
        <taxon>Actinomycetes</taxon>
        <taxon>Mycobacteriales</taxon>
        <taxon>Corynebacteriaceae</taxon>
        <taxon>Corynebacterium</taxon>
    </lineage>
</organism>
<feature type="transmembrane region" description="Helical" evidence="2">
    <location>
        <begin position="37"/>
        <end position="57"/>
    </location>
</feature>
<evidence type="ECO:0000313" key="4">
    <source>
        <dbReference type="Proteomes" id="UP000426857"/>
    </source>
</evidence>
<reference evidence="3 4" key="1">
    <citation type="submission" date="2019-11" db="EMBL/GenBank/DDBJ databases">
        <title>FDA dAtabase for Regulatory Grade micrObial Sequences (FDA-ARGOS): Supporting development and validation of Infectious Disease Dx tests.</title>
        <authorList>
            <person name="Kerrigan L."/>
            <person name="Long C."/>
            <person name="Tallon L."/>
            <person name="Sadzewicz L."/>
            <person name="Vavikolanu K."/>
            <person name="Mehta A."/>
            <person name="Aluvathingal J."/>
            <person name="Nadendla S."/>
            <person name="Yan Y."/>
            <person name="Sichtig H."/>
        </authorList>
    </citation>
    <scope>NUCLEOTIDE SEQUENCE [LARGE SCALE GENOMIC DNA]</scope>
    <source>
        <strain evidence="3 4">FDAARGOS_674</strain>
    </source>
</reference>
<feature type="compositionally biased region" description="Basic and acidic residues" evidence="1">
    <location>
        <begin position="207"/>
        <end position="224"/>
    </location>
</feature>
<dbReference type="Proteomes" id="UP000426857">
    <property type="component" value="Chromosome"/>
</dbReference>
<accession>A0A6B8TFN6</accession>
<dbReference type="NCBIfam" id="TIGR02234">
    <property type="entry name" value="trp_oprn_chp"/>
    <property type="match status" value="1"/>
</dbReference>
<evidence type="ECO:0000313" key="3">
    <source>
        <dbReference type="EMBL" id="QGS33619.1"/>
    </source>
</evidence>
<keyword evidence="2" id="KW-0472">Membrane</keyword>
<feature type="region of interest" description="Disordered" evidence="1">
    <location>
        <begin position="1"/>
        <end position="33"/>
    </location>
</feature>
<feature type="compositionally biased region" description="Low complexity" evidence="1">
    <location>
        <begin position="233"/>
        <end position="252"/>
    </location>
</feature>
<feature type="transmembrane region" description="Helical" evidence="2">
    <location>
        <begin position="107"/>
        <end position="124"/>
    </location>
</feature>
<feature type="transmembrane region" description="Helical" evidence="2">
    <location>
        <begin position="77"/>
        <end position="100"/>
    </location>
</feature>
<dbReference type="InterPro" id="IPR011746">
    <property type="entry name" value="Trp_synth-assoc_CHP"/>
</dbReference>
<proteinExistence type="predicted"/>
<dbReference type="InterPro" id="IPR019051">
    <property type="entry name" value="Trp_biosyn_TM_oprn/chp"/>
</dbReference>
<dbReference type="EMBL" id="CP046322">
    <property type="protein sequence ID" value="QGS33619.1"/>
    <property type="molecule type" value="Genomic_DNA"/>
</dbReference>
<protein>
    <submittedName>
        <fullName evidence="3">TIGR02234 family membrane protein</fullName>
    </submittedName>
</protein>
<feature type="transmembrane region" description="Helical" evidence="2">
    <location>
        <begin position="172"/>
        <end position="190"/>
    </location>
</feature>
<dbReference type="Pfam" id="PF09534">
    <property type="entry name" value="Trp_oprn_chp"/>
    <property type="match status" value="1"/>
</dbReference>
<gene>
    <name evidence="3" type="ORF">FOB82_00355</name>
</gene>